<proteinExistence type="predicted"/>
<evidence type="ECO:0000313" key="2">
    <source>
        <dbReference type="Proteomes" id="UP000006591"/>
    </source>
</evidence>
<accession>A0A0E0IRL8</accession>
<dbReference type="Proteomes" id="UP000006591">
    <property type="component" value="Chromosome 10"/>
</dbReference>
<dbReference type="HOGENOM" id="CLU_1581041_0_0_1"/>
<name>A0A0E0IRL8_ORYNI</name>
<reference evidence="1" key="2">
    <citation type="submission" date="2018-04" db="EMBL/GenBank/DDBJ databases">
        <title>OnivRS2 (Oryza nivara Reference Sequence Version 2).</title>
        <authorList>
            <person name="Zhang J."/>
            <person name="Kudrna D."/>
            <person name="Lee S."/>
            <person name="Talag J."/>
            <person name="Rajasekar S."/>
            <person name="Welchert J."/>
            <person name="Hsing Y.-I."/>
            <person name="Wing R.A."/>
        </authorList>
    </citation>
    <scope>NUCLEOTIDE SEQUENCE [LARGE SCALE GENOMIC DNA]</scope>
</reference>
<protein>
    <submittedName>
        <fullName evidence="1">Uncharacterized protein</fullName>
    </submittedName>
</protein>
<dbReference type="AlphaFoldDB" id="A0A0E0IRL8"/>
<sequence length="169" mass="18058">MRAAAAVAAWSYKGRSCSVGIELRGRRRRCGDVRAAVATAVWSYEGGDCGVGIELRVRWLRLWCGAARAAALGAACAVFGLAAACGRLGDGRAWSSGRWGVGVAPQMSSPTTMALASASSSSPAWAHHFHRQIWNVVAVRELRRRPTAPLELLRHRSPHEFGDVSSGMT</sequence>
<dbReference type="EnsemblPlants" id="ONIVA10G08090.1">
    <property type="protein sequence ID" value="ONIVA10G08090.1"/>
    <property type="gene ID" value="ONIVA10G08090"/>
</dbReference>
<evidence type="ECO:0000313" key="1">
    <source>
        <dbReference type="EnsemblPlants" id="ONIVA10G08090.1"/>
    </source>
</evidence>
<reference evidence="1" key="1">
    <citation type="submission" date="2015-04" db="UniProtKB">
        <authorList>
            <consortium name="EnsemblPlants"/>
        </authorList>
    </citation>
    <scope>IDENTIFICATION</scope>
    <source>
        <strain evidence="1">SL10</strain>
    </source>
</reference>
<organism evidence="1">
    <name type="scientific">Oryza nivara</name>
    <name type="common">Indian wild rice</name>
    <name type="synonym">Oryza sativa f. spontanea</name>
    <dbReference type="NCBI Taxonomy" id="4536"/>
    <lineage>
        <taxon>Eukaryota</taxon>
        <taxon>Viridiplantae</taxon>
        <taxon>Streptophyta</taxon>
        <taxon>Embryophyta</taxon>
        <taxon>Tracheophyta</taxon>
        <taxon>Spermatophyta</taxon>
        <taxon>Magnoliopsida</taxon>
        <taxon>Liliopsida</taxon>
        <taxon>Poales</taxon>
        <taxon>Poaceae</taxon>
        <taxon>BOP clade</taxon>
        <taxon>Oryzoideae</taxon>
        <taxon>Oryzeae</taxon>
        <taxon>Oryzinae</taxon>
        <taxon>Oryza</taxon>
    </lineage>
</organism>
<keyword evidence="2" id="KW-1185">Reference proteome</keyword>
<dbReference type="Gramene" id="ONIVA10G08090.1">
    <property type="protein sequence ID" value="ONIVA10G08090.1"/>
    <property type="gene ID" value="ONIVA10G08090"/>
</dbReference>